<evidence type="ECO:0000313" key="1">
    <source>
        <dbReference type="Proteomes" id="UP000095286"/>
    </source>
</evidence>
<name>A0AC35TWU7_9BILA</name>
<evidence type="ECO:0000313" key="2">
    <source>
        <dbReference type="WBParaSite" id="RSKR_0000522100.1"/>
    </source>
</evidence>
<dbReference type="Proteomes" id="UP000095286">
    <property type="component" value="Unplaced"/>
</dbReference>
<sequence>MNKYLLFALPFLLRFLNVHAFQDSDGTYFVTSFPCYNEHNPGSMDVSLNFANNANQVNKITITYWSVATNSKQIQTIWLDPLAYKTINLNYMEVVKDNLDISKENTLMADPRIIITAVYSIKVISRIFNSVNAYGDSEMVPTSVIANTAYMVQLPKPNPGAVQLIHILGSDYKDVSVSVYHYINGLYHSNYGLKVSQLLGARQNVLSVASDGNKHAFSIYGDAPFFVVGAVTKVDLLSTNSIQSTVNSMTDYAYMHFYPSDLYDCTKALNGVGDRRMIDFQYTKSVYVTPPRMNGCANKLPINIVDQYTPNTPSLVSLREYVASNLVLKSGYRRGITSAYDYTPWIRFGGLRGIGTNDKEQLYSAFIHYIPETSQYITGDLTFVTFTSNSVLEIYAESSISKNSFYIDNLLITNDQFTSSFKMGLFNGKYNRFTIKVTNIGFHVLKVTSPGSYIAYVVGENVVGNSGIYGYVAGYNMNRLGYFKTTVETTTKSANPMSSFNYQLNFVDVVDDNIDITKEVIQIKDPRIYITSKYSMKVISRIYNKVTGVGDAEMLPSAAIAHNNYLLQLPQANPGQAQIIHILAAGTVNDLFVTVVHYIDGKQSADYILQQSRIAGQLQNAITIPADPRKHSISLISISDFFVVGAVTVVDLLATNPIVNGNKNSLGDYAYMHFYPSLFFDCTYTLNGLGDRRMISSQYTKSVYVAPPFFTCKHELPIYFVNQNKPNTPTTVQLINYVTAPLVLTAGDEIGTVSSDTYTPWIRFGGDRGKLPETREQLESAFMHYVPETSQWVNGITRFVTFTTFSTLEIYAEKAVTEASFYLDGTLVEGITMKTVVGLNFFEGSYNYYTIQVANDGFHTLNVKSTGSYIMYVIGDNVNGMGTYGYVAGYNKNRLPLIRKVETTTKGASNFSGSLFVILSVFIFVKLM</sequence>
<accession>A0AC35TWU7</accession>
<reference evidence="2" key="1">
    <citation type="submission" date="2016-11" db="UniProtKB">
        <authorList>
            <consortium name="WormBaseParasite"/>
        </authorList>
    </citation>
    <scope>IDENTIFICATION</scope>
    <source>
        <strain evidence="2">KR3021</strain>
    </source>
</reference>
<proteinExistence type="predicted"/>
<organism evidence="1 2">
    <name type="scientific">Rhabditophanes sp. KR3021</name>
    <dbReference type="NCBI Taxonomy" id="114890"/>
    <lineage>
        <taxon>Eukaryota</taxon>
        <taxon>Metazoa</taxon>
        <taxon>Ecdysozoa</taxon>
        <taxon>Nematoda</taxon>
        <taxon>Chromadorea</taxon>
        <taxon>Rhabditida</taxon>
        <taxon>Tylenchina</taxon>
        <taxon>Panagrolaimomorpha</taxon>
        <taxon>Strongyloidoidea</taxon>
        <taxon>Alloionematidae</taxon>
        <taxon>Rhabditophanes</taxon>
    </lineage>
</organism>
<protein>
    <submittedName>
        <fullName evidence="2">IgGFc_binding domain-containing protein</fullName>
    </submittedName>
</protein>
<dbReference type="WBParaSite" id="RSKR_0000522100.1">
    <property type="protein sequence ID" value="RSKR_0000522100.1"/>
    <property type="gene ID" value="RSKR_0000522100"/>
</dbReference>